<dbReference type="InterPro" id="IPR028994">
    <property type="entry name" value="Integrin_alpha_N"/>
</dbReference>
<dbReference type="PANTHER" id="PTHR16026:SF0">
    <property type="entry name" value="CARTILAGE ACIDIC PROTEIN 1"/>
    <property type="match status" value="1"/>
</dbReference>
<evidence type="ECO:0000313" key="4">
    <source>
        <dbReference type="EMBL" id="TKK66025.1"/>
    </source>
</evidence>
<gene>
    <name evidence="4" type="ORF">FC093_18665</name>
</gene>
<dbReference type="SUPFAM" id="SSF69318">
    <property type="entry name" value="Integrin alpha N-terminal domain"/>
    <property type="match status" value="3"/>
</dbReference>
<dbReference type="RefSeq" id="WP_137263332.1">
    <property type="nucleotide sequence ID" value="NZ_SZQL01000017.1"/>
</dbReference>
<sequence length="1173" mass="129745">MNIALRLIFSLFIILTLFMSGCTSDSQKPNALFKLLPSNETGITFSNVITQSDSLNILEYMYFYNGGGVGVGDINNDGLTDVFFTGNMVTSKLYLNKENFQFQDITQQAGITTKGWCTGVAVVDINNDGYLDIYVCRAGSKIPGDRANQLFINNRNNTFTESAQAYGIADTAYTTQAAFFDYDKDGDLDLYLLTHDHSPKTVNNIDPIKEHGEGRNTDKLYRNNGNIRNGHPTFTDVSAQAGIQIEGYGLGVAISDINSDGWPDIYVSNDFSSNDLLYINNQNGTFTNRIRAYLKHESYNGMGADVSDFNNDGHPDIVVVDMLPEDNYRQKMMLGSMTNENFDFMLERGYEPQYMRNTLQLNNGNGHFSEIAQLAGVDKTDWSWSPLFADFDNDGFKDLFITNGYLKDITDRDFIVYSHNKTVLQDAKAANKTLLELMNKQQGVKLPNYAFKNNHNLTFSKAVDWGFDQPSFSNGDAFADLDNDGDLDLVINNINDEAFIYRNESEKTKKNNYLQISLVGDSLNTFGLGTKVTIYHQGNIQYYEHNLYRGYESSVTNVIHFGLGNINVIDSVNVLWPDGKVQQLVDVPVNQRIVVNKKDAAVKLHEKPNKSPTIFSEVSALKGIRFLHKENRYSDLTSKPLMPHTYSTMGPAMAAGDVDGNGLDDFFIGGSAGNAGSFYFQDKSGHFTKQDFAHDIEYEDMGALLFDADNDNDLDLYIVSGGSEFAEGSAFYQDRLYKNDGKGNFKKDSGALPVITASGSCVTAADFDRDGDLDLFVGGRFSPGKYPLAPESYILENRGGKFINATDRICGGLKNIGMVTSALWTDFDNDSLIDLLVVGEWMPITIFKNVGGKLINVTASAGLGETSGWWNSIAGGDIDNDGDMDYIIGNLGLNNPFRASMSEPLTLISGDFDQSGIPHTILTWYNGGKNYPWSSKDVMLGQMPRLGKKFFMYNDFAKATITDIIPSEIYKKASVLKSTCFSTSYLENLGGGKFELKPLPIQAQFAPVNGIIIRDVDHDGNLDCLLTGNWYAPDVSIGRYDAFTGLYLRGNGKGNFANVPVSESGFFINSDSRSLIQLYSGSGEALIAGASNSDSLLAYSQKIPQGTTLFKLQHTDVFGSLITKDSRKRKLEFYYGSGYLSQSSRTVEVPPEADSVVIIDSQGNGRSYNKKHR</sequence>
<dbReference type="AlphaFoldDB" id="A0A4U3KU09"/>
<dbReference type="Gene3D" id="2.130.10.130">
    <property type="entry name" value="Integrin alpha, N-terminal"/>
    <property type="match status" value="4"/>
</dbReference>
<evidence type="ECO:0000259" key="3">
    <source>
        <dbReference type="Pfam" id="PF07593"/>
    </source>
</evidence>
<dbReference type="EMBL" id="SZQL01000017">
    <property type="protein sequence ID" value="TKK66025.1"/>
    <property type="molecule type" value="Genomic_DNA"/>
</dbReference>
<dbReference type="InterPro" id="IPR027039">
    <property type="entry name" value="Crtac1"/>
</dbReference>
<name>A0A4U3KU09_9BACT</name>
<evidence type="ECO:0000313" key="5">
    <source>
        <dbReference type="Proteomes" id="UP000305848"/>
    </source>
</evidence>
<protein>
    <submittedName>
        <fullName evidence="4">RNA-binding protein</fullName>
    </submittedName>
</protein>
<comment type="caution">
    <text evidence="4">The sequence shown here is derived from an EMBL/GenBank/DDBJ whole genome shotgun (WGS) entry which is preliminary data.</text>
</comment>
<dbReference type="Pfam" id="PF13517">
    <property type="entry name" value="FG-GAP_3"/>
    <property type="match status" value="6"/>
</dbReference>
<dbReference type="OrthoDB" id="1488345at2"/>
<evidence type="ECO:0000256" key="2">
    <source>
        <dbReference type="SAM" id="MobiDB-lite"/>
    </source>
</evidence>
<feature type="region of interest" description="Disordered" evidence="2">
    <location>
        <begin position="203"/>
        <end position="227"/>
    </location>
</feature>
<dbReference type="InterPro" id="IPR013517">
    <property type="entry name" value="FG-GAP"/>
</dbReference>
<accession>A0A4U3KU09</accession>
<keyword evidence="1" id="KW-0732">Signal</keyword>
<dbReference type="Pfam" id="PF07593">
    <property type="entry name" value="UnbV_ASPIC"/>
    <property type="match status" value="1"/>
</dbReference>
<keyword evidence="5" id="KW-1185">Reference proteome</keyword>
<reference evidence="4 5" key="1">
    <citation type="submission" date="2019-05" db="EMBL/GenBank/DDBJ databases">
        <title>Panacibacter sp. strain 17mud1-8 Genome sequencing and assembly.</title>
        <authorList>
            <person name="Chhetri G."/>
        </authorList>
    </citation>
    <scope>NUCLEOTIDE SEQUENCE [LARGE SCALE GENOMIC DNA]</scope>
    <source>
        <strain evidence="4 5">17mud1-8</strain>
    </source>
</reference>
<dbReference type="InterPro" id="IPR011519">
    <property type="entry name" value="UnbV_ASPIC"/>
</dbReference>
<proteinExistence type="predicted"/>
<dbReference type="PROSITE" id="PS51257">
    <property type="entry name" value="PROKAR_LIPOPROTEIN"/>
    <property type="match status" value="1"/>
</dbReference>
<dbReference type="PANTHER" id="PTHR16026">
    <property type="entry name" value="CARTILAGE ACIDIC PROTEIN 1"/>
    <property type="match status" value="1"/>
</dbReference>
<feature type="compositionally biased region" description="Basic and acidic residues" evidence="2">
    <location>
        <begin position="207"/>
        <end position="221"/>
    </location>
</feature>
<dbReference type="Proteomes" id="UP000305848">
    <property type="component" value="Unassembled WGS sequence"/>
</dbReference>
<feature type="domain" description="ASPIC/UnbV" evidence="3">
    <location>
        <begin position="527"/>
        <end position="593"/>
    </location>
</feature>
<organism evidence="4 5">
    <name type="scientific">Ilyomonas limi</name>
    <dbReference type="NCBI Taxonomy" id="2575867"/>
    <lineage>
        <taxon>Bacteria</taxon>
        <taxon>Pseudomonadati</taxon>
        <taxon>Bacteroidota</taxon>
        <taxon>Chitinophagia</taxon>
        <taxon>Chitinophagales</taxon>
        <taxon>Chitinophagaceae</taxon>
        <taxon>Ilyomonas</taxon>
    </lineage>
</organism>
<evidence type="ECO:0000256" key="1">
    <source>
        <dbReference type="ARBA" id="ARBA00022729"/>
    </source>
</evidence>